<feature type="compositionally biased region" description="Low complexity" evidence="7">
    <location>
        <begin position="462"/>
        <end position="476"/>
    </location>
</feature>
<feature type="compositionally biased region" description="Basic and acidic residues" evidence="7">
    <location>
        <begin position="1006"/>
        <end position="1036"/>
    </location>
</feature>
<dbReference type="SMART" id="SM00119">
    <property type="entry name" value="HECTc"/>
    <property type="match status" value="1"/>
</dbReference>
<feature type="compositionally biased region" description="Acidic residues" evidence="7">
    <location>
        <begin position="1088"/>
        <end position="1123"/>
    </location>
</feature>
<keyword evidence="8" id="KW-0472">Membrane</keyword>
<feature type="non-terminal residue" evidence="12">
    <location>
        <position position="1"/>
    </location>
</feature>
<keyword evidence="1" id="KW-0479">Metal-binding</keyword>
<feature type="region of interest" description="Disordered" evidence="7">
    <location>
        <begin position="943"/>
        <end position="1203"/>
    </location>
</feature>
<feature type="region of interest" description="Disordered" evidence="7">
    <location>
        <begin position="701"/>
        <end position="723"/>
    </location>
</feature>
<evidence type="ECO:0000259" key="10">
    <source>
        <dbReference type="PROSITE" id="PS51157"/>
    </source>
</evidence>
<sequence>FKILPPGGVTSGGGSSGSSSSNSNGSGGSTGGCNSSTSSGFQTGSGSSSTAQSGVSNSSSSSSSNNSSSSSSGVSSGGGEKKTLASEVLGSAAKILKCGDSKESSDKLDMPPPPSPASSTCSDTGSITSPASYKRGKRPLPRDEMERFDEEEWPLRDVIFVEDTRPVPIGEVLAVDGNQVVVVPQTKEGKGNLRVIHRDQLQVIRAGGNPRVPDCYQKTPKRIPVTEQGQILTVAVDGRGIHAIVKNGSRLTYVIYNLSSGKAEQECVFPTDSTAFMGSEPSSISLTITGESENVGILRDGNSTIYPLSKDCVDSIKDPHWPDLPPVSCLGVATHFLHGAGAHQKNHVALLVLALKTQTLMPKILRCDPEGVRQVLALIENDNPNGVSSLTTEAIVEEKCDGNRNILHACISTCCPVTSKETEGESVLEKDPILGSFAWPPSSSDTLSDTASAAGPDDDLMTPSSSKTTPGPSMPTLGSSDPTERKSYSLTILRTICDSPALTPHLRSMLTARDSNGFTPFMLAVSGRAYQAALILFDVIHRVAHDSAMDAESERRAITQMIFPRGSNPDDSPLHVLCYNDTCSFTWTGAEHINQDIFECRTCGLVGSLCCCTECARVCHKGHDCKLKKTSPTAYCDCWEKCKCKALKSGHQTARFDLLSRLITETDLVNVANGRGENLLLFLVQTVGRQVTEQKQWSRCRSSSSTRKNPLSDAVNMEVPDHDLEPPKFSRRALERLLNDWAAVRAMIMTGHKEENPPTTASTDEINFMQYQGHTTHLDKFTYCLLVKLATQVEHRNLKLKQLINSDDDERKMIADTMVTALINTLIRELHNDAVPGRKQEAEKVARRFIASVVRIFVILAIEMIPNVSKKKPGSSYTQPLAKCIKVFESVIPVAVTELCDAADALMLPVRLNYVKPTAPFPLTSTHVDANHGCKEMFEVEPLQRHQQRVGGSIVDQSPASGSGSGGDSGSGNVGGGEEVEEAGEEEVAPSMSRPSPAPVARPRRARPDHILPPQVDDHDNEGGSERDDANERSEQDGDGGGEVEGGESDMELDLLAESDSDSDDNQSAVDNTSAQRSVQTGATAGSDGEDDSGESSPGEDEDDESEAAETDEFDSGELFSDEQLERRGNTSSTARNIAPHNLQWAVRNPRDSSSRSGGTAGGPTATGSSSTTSSGLIYIDPTSLRHGPTSNSTVTPSSHEPVSLATTNNTLARAFTIVVRQMSSLLSLACDVVRDGGLTSRTPGGGGIPGSSGSSTTTTQMCLTPTIIAALLKQVDARLQPTWDWLLSLMDSTESQLRFGRELNQLIEGSGGASAATITPPAGIPASRPRERSAGRTGLPFIRDPLTGPLSRYQSARRGTRATTTTADPQNARRDTLSYVVSLLRAHKNEHCDTLPDIDVGSLKHIAYVFDALISYLRCCESDSSAHIDSGGAECTGFSWERDENENEDDMDDLPSITPSAGDSESADEDSNLSNSRGRKHTFFQPNNILHLCGVHIGLVWEAACICSTFLHHAVVEHCLSPHIGSSNRSLQFGNKASDQEVVTSDDTRPDIYAEGRGLRQSRCSGPDKNCLGDTMINGYGNIYTCIGLTLSTDRSLPLDKIRPPATLYKCCPDDSCRSQSTLCLGSVGADVFTSSLQEALPLADKPHLLQPNARREELFGIPRAHTHNAGHGTRTPLDAPLSRLGVLENLHMVGPYPPTPQQSYAHMLGSTRTLDHQPTDLSLYTTGQLRDLKDEDISEDSGETSQERAPIIVSPRRTGSSLGEGISDHSSGGATYTAESTTPARSSVKSVIVRIGSSAVSNAFKPEVGTASSLSSSLAASTSTTTCTPSGPLGGRSGADLLVVPLDGRGSRGPEVGLHAPHDVSANVTIDTTHDHMKPALLRSGVSQDLLLGRWRLTLELFGRVFIDDVGAEPGSIIAQLGGFPVKEAKFRREMEKLRNCQQRDLNLTKIDRERGQLVTQTFKELNTQYNNYHRRGTQSSPPLAVNRVKVTFRDEPGEGSGVARSFYTAIAEALLSGEKLPSLEPCQVRPKELLLAVVQYLTWKMYSTVLHLSAAVGCGTVPDHNTVGLSVVRYSLYGQYKGRDRDRRQGASSSRSLQRREARKTLTVDARPFYMTGEGTSNEHLPSNMLQIGEVLFPKVQSLRPSLASKITGMLLELTHAQLLLLSASEDALRQKVDEAVDLILAQGRDHTPEYSPSHQDTDEGGEEPEDASAPLFYQPGKRGFYSPRQSRPTPERLNAFRNVGRLLGLCLLQNELCPIYLNRHVLKYILGRPVRFHDLAFFDPVMYESLRKLVLDAENKDTGTDVFKALDLTFSIDVIPEEGGTNIELISGGRNVEVTTGNVYDYNIRDGVFDVIPGGYLDSLTAEDLRLLLNGVGDINVATLISYTSFNDESAESNDRLNKFKRWLWSIVEKMTNQEKQDLVYFWTGSPALPASEEGFQPMPSVTIRPADDSHLPTANTCISRLYIPLYSTRAILRSKLLLAIKTKNFGFMVQYITVQYLLKAFLAVIEDKNDERNPSNFINKVKRVYYIYLSHSVPPFFLVFLHFLLTKNCVRGCGNTGHSYTVQYLFCSSMQVIKVQTRTEKQINIRKLSKCEHLD</sequence>
<dbReference type="GO" id="GO:0005634">
    <property type="term" value="C:nucleus"/>
    <property type="evidence" value="ECO:0007669"/>
    <property type="project" value="TreeGrafter"/>
</dbReference>
<feature type="region of interest" description="Disordered" evidence="7">
    <location>
        <begin position="100"/>
        <end position="148"/>
    </location>
</feature>
<feature type="compositionally biased region" description="Polar residues" evidence="7">
    <location>
        <begin position="1189"/>
        <end position="1203"/>
    </location>
</feature>
<feature type="region of interest" description="Disordered" evidence="7">
    <location>
        <begin position="442"/>
        <end position="484"/>
    </location>
</feature>
<feature type="active site" description="Glycyl thioester intermediate" evidence="5">
    <location>
        <position position="2466"/>
    </location>
</feature>
<dbReference type="Gene3D" id="3.30.2160.10">
    <property type="entry name" value="Hect, E3 ligase catalytic domain"/>
    <property type="match status" value="1"/>
</dbReference>
<dbReference type="Proteomes" id="UP000747542">
    <property type="component" value="Unassembled WGS sequence"/>
</dbReference>
<feature type="domain" description="HECT" evidence="9">
    <location>
        <begin position="2230"/>
        <end position="2497"/>
    </location>
</feature>
<dbReference type="GO" id="GO:0003723">
    <property type="term" value="F:RNA binding"/>
    <property type="evidence" value="ECO:0007669"/>
    <property type="project" value="InterPro"/>
</dbReference>
<evidence type="ECO:0000313" key="12">
    <source>
        <dbReference type="EMBL" id="KAG7174758.1"/>
    </source>
</evidence>
<dbReference type="Pfam" id="PF00658">
    <property type="entry name" value="MLLE"/>
    <property type="match status" value="1"/>
</dbReference>
<feature type="compositionally biased region" description="Low complexity" evidence="7">
    <location>
        <begin position="442"/>
        <end position="454"/>
    </location>
</feature>
<evidence type="ECO:0000256" key="8">
    <source>
        <dbReference type="SAM" id="Phobius"/>
    </source>
</evidence>
<feature type="transmembrane region" description="Helical" evidence="8">
    <location>
        <begin position="2534"/>
        <end position="2554"/>
    </location>
</feature>
<keyword evidence="8" id="KW-1133">Transmembrane helix</keyword>
<dbReference type="GO" id="GO:0008270">
    <property type="term" value="F:zinc ion binding"/>
    <property type="evidence" value="ECO:0007669"/>
    <property type="project" value="UniProtKB-KW"/>
</dbReference>
<organism evidence="12 13">
    <name type="scientific">Homarus americanus</name>
    <name type="common">American lobster</name>
    <dbReference type="NCBI Taxonomy" id="6706"/>
    <lineage>
        <taxon>Eukaryota</taxon>
        <taxon>Metazoa</taxon>
        <taxon>Ecdysozoa</taxon>
        <taxon>Arthropoda</taxon>
        <taxon>Crustacea</taxon>
        <taxon>Multicrustacea</taxon>
        <taxon>Malacostraca</taxon>
        <taxon>Eumalacostraca</taxon>
        <taxon>Eucarida</taxon>
        <taxon>Decapoda</taxon>
        <taxon>Pleocyemata</taxon>
        <taxon>Astacidea</taxon>
        <taxon>Nephropoidea</taxon>
        <taxon>Nephropidae</taxon>
        <taxon>Homarus</taxon>
    </lineage>
</organism>
<dbReference type="PANTHER" id="PTHR46276:SF1">
    <property type="entry name" value="E3 UBIQUITIN-PROTEIN LIGASE UBR5"/>
    <property type="match status" value="1"/>
</dbReference>
<dbReference type="PANTHER" id="PTHR46276">
    <property type="entry name" value="E3 UBIQUITIN-PROTEIN LIGASE UBR5"/>
    <property type="match status" value="1"/>
</dbReference>
<feature type="compositionally biased region" description="Polar residues" evidence="7">
    <location>
        <begin position="1066"/>
        <end position="1080"/>
    </location>
</feature>
<dbReference type="Gene3D" id="1.10.1900.10">
    <property type="entry name" value="c-terminal domain of poly(a) binding protein"/>
    <property type="match status" value="1"/>
</dbReference>
<dbReference type="InterPro" id="IPR036053">
    <property type="entry name" value="PABP-dom"/>
</dbReference>
<keyword evidence="2" id="KW-0863">Zinc-finger</keyword>
<feature type="compositionally biased region" description="Acidic residues" evidence="7">
    <location>
        <begin position="1037"/>
        <end position="1065"/>
    </location>
</feature>
<accession>A0A8J5N8M6</accession>
<feature type="region of interest" description="Disordered" evidence="7">
    <location>
        <begin position="2191"/>
        <end position="2237"/>
    </location>
</feature>
<dbReference type="InterPro" id="IPR000569">
    <property type="entry name" value="HECT_dom"/>
</dbReference>
<feature type="domain" description="UBR-type" evidence="10">
    <location>
        <begin position="581"/>
        <end position="649"/>
    </location>
</feature>
<feature type="compositionally biased region" description="Low complexity" evidence="7">
    <location>
        <begin position="989"/>
        <end position="1001"/>
    </location>
</feature>
<feature type="compositionally biased region" description="Low complexity" evidence="7">
    <location>
        <begin position="32"/>
        <end position="74"/>
    </location>
</feature>
<evidence type="ECO:0000313" key="13">
    <source>
        <dbReference type="Proteomes" id="UP000747542"/>
    </source>
</evidence>
<dbReference type="Pfam" id="PF00632">
    <property type="entry name" value="HECT"/>
    <property type="match status" value="2"/>
</dbReference>
<dbReference type="SUPFAM" id="SSF56204">
    <property type="entry name" value="Hect, E3 ligase catalytic domain"/>
    <property type="match status" value="1"/>
</dbReference>
<feature type="compositionally biased region" description="Polar residues" evidence="7">
    <location>
        <begin position="1770"/>
        <end position="1783"/>
    </location>
</feature>
<feature type="region of interest" description="Disordered" evidence="7">
    <location>
        <begin position="2086"/>
        <end position="2106"/>
    </location>
</feature>
<dbReference type="InterPro" id="IPR047503">
    <property type="entry name" value="UBR-box_UBR5"/>
</dbReference>
<dbReference type="SUPFAM" id="SSF63570">
    <property type="entry name" value="PABC (PABP) domain"/>
    <property type="match status" value="1"/>
</dbReference>
<dbReference type="PROSITE" id="PS51309">
    <property type="entry name" value="PABC"/>
    <property type="match status" value="1"/>
</dbReference>
<feature type="compositionally biased region" description="Low complexity" evidence="7">
    <location>
        <begin position="1155"/>
        <end position="1176"/>
    </location>
</feature>
<feature type="domain" description="PABC" evidence="11">
    <location>
        <begin position="2115"/>
        <end position="2192"/>
    </location>
</feature>
<feature type="region of interest" description="Disordered" evidence="7">
    <location>
        <begin position="1"/>
        <end position="85"/>
    </location>
</feature>
<keyword evidence="3 5" id="KW-0833">Ubl conjugation pathway</keyword>
<evidence type="ECO:0000256" key="5">
    <source>
        <dbReference type="PROSITE-ProRule" id="PRU00104"/>
    </source>
</evidence>
<feature type="compositionally biased region" description="Low complexity" evidence="7">
    <location>
        <begin position="1314"/>
        <end position="1328"/>
    </location>
</feature>
<gene>
    <name evidence="12" type="primary">hyd-L</name>
    <name evidence="12" type="ORF">Hamer_G018071</name>
</gene>
<feature type="region of interest" description="Disordered" evidence="7">
    <location>
        <begin position="1312"/>
        <end position="1373"/>
    </location>
</feature>
<feature type="compositionally biased region" description="Acidic residues" evidence="7">
    <location>
        <begin position="978"/>
        <end position="988"/>
    </location>
</feature>
<dbReference type="SMART" id="SM00396">
    <property type="entry name" value="ZnF_UBR1"/>
    <property type="match status" value="1"/>
</dbReference>
<dbReference type="GO" id="GO:0005737">
    <property type="term" value="C:cytoplasm"/>
    <property type="evidence" value="ECO:0007669"/>
    <property type="project" value="TreeGrafter"/>
</dbReference>
<dbReference type="EMBL" id="JAHLQT010007025">
    <property type="protein sequence ID" value="KAG7174758.1"/>
    <property type="molecule type" value="Genomic_DNA"/>
</dbReference>
<reference evidence="12" key="1">
    <citation type="journal article" date="2021" name="Sci. Adv.">
        <title>The American lobster genome reveals insights on longevity, neural, and immune adaptations.</title>
        <authorList>
            <person name="Polinski J.M."/>
            <person name="Zimin A.V."/>
            <person name="Clark K.F."/>
            <person name="Kohn A.B."/>
            <person name="Sadowski N."/>
            <person name="Timp W."/>
            <person name="Ptitsyn A."/>
            <person name="Khanna P."/>
            <person name="Romanova D.Y."/>
            <person name="Williams P."/>
            <person name="Greenwood S.J."/>
            <person name="Moroz L.L."/>
            <person name="Walt D.R."/>
            <person name="Bodnar A.G."/>
        </authorList>
    </citation>
    <scope>NUCLEOTIDE SEQUENCE</scope>
    <source>
        <strain evidence="12">GMGI-L3</strain>
    </source>
</reference>
<feature type="region of interest" description="Disordered" evidence="7">
    <location>
        <begin position="1758"/>
        <end position="1783"/>
    </location>
</feature>
<keyword evidence="4" id="KW-0862">Zinc</keyword>
<dbReference type="InterPro" id="IPR003126">
    <property type="entry name" value="Znf_UBR"/>
</dbReference>
<dbReference type="Gene3D" id="3.30.2410.10">
    <property type="entry name" value="Hect, E3 ligase catalytic domain"/>
    <property type="match status" value="1"/>
</dbReference>
<evidence type="ECO:0000256" key="4">
    <source>
        <dbReference type="ARBA" id="ARBA00022833"/>
    </source>
</evidence>
<protein>
    <submittedName>
        <fullName evidence="12">E3 ubiquitin-protein ligase hyd-like</fullName>
    </submittedName>
</protein>
<evidence type="ECO:0000256" key="7">
    <source>
        <dbReference type="SAM" id="MobiDB-lite"/>
    </source>
</evidence>
<dbReference type="GO" id="GO:0034450">
    <property type="term" value="F:ubiquitin-ubiquitin ligase activity"/>
    <property type="evidence" value="ECO:0007669"/>
    <property type="project" value="TreeGrafter"/>
</dbReference>
<evidence type="ECO:0000256" key="6">
    <source>
        <dbReference type="PROSITE-ProRule" id="PRU00508"/>
    </source>
</evidence>
<dbReference type="SMART" id="SM00517">
    <property type="entry name" value="PolyA"/>
    <property type="match status" value="1"/>
</dbReference>
<keyword evidence="13" id="KW-1185">Reference proteome</keyword>
<dbReference type="PROSITE" id="PS50237">
    <property type="entry name" value="HECT"/>
    <property type="match status" value="1"/>
</dbReference>
<feature type="region of interest" description="Disordered" evidence="7">
    <location>
        <begin position="1444"/>
        <end position="1479"/>
    </location>
</feature>
<dbReference type="CDD" id="cd19675">
    <property type="entry name" value="UBR-box_UBR5"/>
    <property type="match status" value="1"/>
</dbReference>
<evidence type="ECO:0000259" key="9">
    <source>
        <dbReference type="PROSITE" id="PS50237"/>
    </source>
</evidence>
<dbReference type="InterPro" id="IPR035983">
    <property type="entry name" value="Hect_E3_ubiquitin_ligase"/>
</dbReference>
<evidence type="ECO:0000259" key="11">
    <source>
        <dbReference type="PROSITE" id="PS51309"/>
    </source>
</evidence>
<name>A0A8J5N8M6_HOMAM</name>
<dbReference type="GO" id="GO:0000209">
    <property type="term" value="P:protein polyubiquitination"/>
    <property type="evidence" value="ECO:0007669"/>
    <property type="project" value="TreeGrafter"/>
</dbReference>
<dbReference type="PROSITE" id="PS51157">
    <property type="entry name" value="ZF_UBR"/>
    <property type="match status" value="1"/>
</dbReference>
<proteinExistence type="predicted"/>
<dbReference type="FunFam" id="3.30.2410.10:FF:000008">
    <property type="entry name" value="Putative E3 ubiquitin-protein ligase UBR5"/>
    <property type="match status" value="1"/>
</dbReference>
<feature type="compositionally biased region" description="Basic and acidic residues" evidence="7">
    <location>
        <begin position="100"/>
        <end position="109"/>
    </location>
</feature>
<feature type="non-terminal residue" evidence="12">
    <location>
        <position position="2604"/>
    </location>
</feature>
<evidence type="ECO:0000256" key="2">
    <source>
        <dbReference type="ARBA" id="ARBA00022771"/>
    </source>
</evidence>
<feature type="compositionally biased region" description="Gly residues" evidence="7">
    <location>
        <begin position="963"/>
        <end position="977"/>
    </location>
</feature>
<feature type="compositionally biased region" description="Acidic residues" evidence="7">
    <location>
        <begin position="1444"/>
        <end position="1454"/>
    </location>
</feature>
<dbReference type="Gene3D" id="3.90.1750.10">
    <property type="entry name" value="Hect, E3 ligase catalytic domains"/>
    <property type="match status" value="2"/>
</dbReference>
<dbReference type="GO" id="GO:0090263">
    <property type="term" value="P:positive regulation of canonical Wnt signaling pathway"/>
    <property type="evidence" value="ECO:0007669"/>
    <property type="project" value="TreeGrafter"/>
</dbReference>
<evidence type="ECO:0000256" key="3">
    <source>
        <dbReference type="ARBA" id="ARBA00022786"/>
    </source>
</evidence>
<evidence type="ECO:0000256" key="1">
    <source>
        <dbReference type="ARBA" id="ARBA00022723"/>
    </source>
</evidence>
<keyword evidence="8" id="KW-0812">Transmembrane</keyword>
<feature type="zinc finger region" description="UBR-type" evidence="6">
    <location>
        <begin position="581"/>
        <end position="649"/>
    </location>
</feature>
<dbReference type="InterPro" id="IPR002004">
    <property type="entry name" value="PABP_HYD_C"/>
</dbReference>
<comment type="caution">
    <text evidence="12">The sequence shown here is derived from an EMBL/GenBank/DDBJ whole genome shotgun (WGS) entry which is preliminary data.</text>
</comment>